<dbReference type="SUPFAM" id="SSF47266">
    <property type="entry name" value="4-helical cytokines"/>
    <property type="match status" value="1"/>
</dbReference>
<dbReference type="GO" id="GO:0005125">
    <property type="term" value="F:cytokine activity"/>
    <property type="evidence" value="ECO:0007669"/>
    <property type="project" value="UniProtKB-KW"/>
</dbReference>
<reference evidence="7" key="1">
    <citation type="journal article" date="2021" name="Evol. Appl.">
        <title>The genome of the Pyrenean desman and the effects of bottlenecks and inbreeding on the genomic landscape of an endangered species.</title>
        <authorList>
            <person name="Escoda L."/>
            <person name="Castresana J."/>
        </authorList>
    </citation>
    <scope>NUCLEOTIDE SEQUENCE</scope>
    <source>
        <strain evidence="7">IBE-C5619</strain>
    </source>
</reference>
<gene>
    <name evidence="7" type="ORF">J0S82_000073</name>
</gene>
<dbReference type="GO" id="GO:0005126">
    <property type="term" value="F:cytokine receptor binding"/>
    <property type="evidence" value="ECO:0007669"/>
    <property type="project" value="InterPro"/>
</dbReference>
<dbReference type="PRINTS" id="PR00266">
    <property type="entry name" value="INTERFERONAB"/>
</dbReference>
<protein>
    <submittedName>
        <fullName evidence="7">Interferon kappa</fullName>
    </submittedName>
</protein>
<evidence type="ECO:0000256" key="5">
    <source>
        <dbReference type="ARBA" id="ARBA00023157"/>
    </source>
</evidence>
<evidence type="ECO:0000256" key="6">
    <source>
        <dbReference type="RuleBase" id="RU000436"/>
    </source>
</evidence>
<dbReference type="GO" id="GO:0005615">
    <property type="term" value="C:extracellular space"/>
    <property type="evidence" value="ECO:0007669"/>
    <property type="project" value="UniProtKB-KW"/>
</dbReference>
<keyword evidence="3" id="KW-0964">Secreted</keyword>
<evidence type="ECO:0000313" key="8">
    <source>
        <dbReference type="Proteomes" id="UP000700334"/>
    </source>
</evidence>
<organism evidence="7 8">
    <name type="scientific">Galemys pyrenaicus</name>
    <name type="common">Iberian desman</name>
    <name type="synonym">Pyrenean desman</name>
    <dbReference type="NCBI Taxonomy" id="202257"/>
    <lineage>
        <taxon>Eukaryota</taxon>
        <taxon>Metazoa</taxon>
        <taxon>Chordata</taxon>
        <taxon>Craniata</taxon>
        <taxon>Vertebrata</taxon>
        <taxon>Euteleostomi</taxon>
        <taxon>Mammalia</taxon>
        <taxon>Eutheria</taxon>
        <taxon>Laurasiatheria</taxon>
        <taxon>Eulipotyphla</taxon>
        <taxon>Talpidae</taxon>
        <taxon>Galemys</taxon>
    </lineage>
</organism>
<dbReference type="Pfam" id="PF00143">
    <property type="entry name" value="Interferon"/>
    <property type="match status" value="1"/>
</dbReference>
<name>A0A8J6ACW1_GALPY</name>
<dbReference type="SMART" id="SM00076">
    <property type="entry name" value="IFabd"/>
    <property type="match status" value="1"/>
</dbReference>
<comment type="similarity">
    <text evidence="6">Belongs to the alpha/beta interferon family.</text>
</comment>
<dbReference type="Proteomes" id="UP000700334">
    <property type="component" value="Unassembled WGS sequence"/>
</dbReference>
<keyword evidence="4 6" id="KW-0051">Antiviral defense</keyword>
<sequence>MSNLLPEECLQEKRAFALPQEILLHTQSVKRDIKEAFYEISSQAINILSQYIVKSSWEEQHLQQIQNGLDQQLQYLKQCLEEEEENEDMNLEMKKYFNRIVMFLEEKKYSHCAWEIVLTEIGRCFYFFQKSIALHRGK</sequence>
<dbReference type="PANTHER" id="PTHR11691:SF6">
    <property type="entry name" value="INTERFERON KAPPA"/>
    <property type="match status" value="1"/>
</dbReference>
<dbReference type="AlphaFoldDB" id="A0A8J6ACW1"/>
<proteinExistence type="inferred from homology"/>
<dbReference type="InterPro" id="IPR009079">
    <property type="entry name" value="4_helix_cytokine-like_core"/>
</dbReference>
<evidence type="ECO:0000256" key="2">
    <source>
        <dbReference type="ARBA" id="ARBA00022514"/>
    </source>
</evidence>
<dbReference type="GO" id="GO:0051607">
    <property type="term" value="P:defense response to virus"/>
    <property type="evidence" value="ECO:0007669"/>
    <property type="project" value="UniProtKB-KW"/>
</dbReference>
<keyword evidence="8" id="KW-1185">Reference proteome</keyword>
<evidence type="ECO:0000256" key="4">
    <source>
        <dbReference type="ARBA" id="ARBA00023118"/>
    </source>
</evidence>
<keyword evidence="2 6" id="KW-0202">Cytokine</keyword>
<evidence type="ECO:0000256" key="3">
    <source>
        <dbReference type="ARBA" id="ARBA00022525"/>
    </source>
</evidence>
<dbReference type="PROSITE" id="PS00252">
    <property type="entry name" value="INTERFERON_A_B_D"/>
    <property type="match status" value="1"/>
</dbReference>
<dbReference type="EMBL" id="JAGFMF010011632">
    <property type="protein sequence ID" value="KAG8518413.1"/>
    <property type="molecule type" value="Genomic_DNA"/>
</dbReference>
<dbReference type="InterPro" id="IPR000471">
    <property type="entry name" value="Interferon_alpha/beta/delta"/>
</dbReference>
<dbReference type="OrthoDB" id="8922121at2759"/>
<comment type="subcellular location">
    <subcellularLocation>
        <location evidence="1">Secreted</location>
    </subcellularLocation>
</comment>
<evidence type="ECO:0000313" key="7">
    <source>
        <dbReference type="EMBL" id="KAG8518413.1"/>
    </source>
</evidence>
<comment type="caution">
    <text evidence="7">The sequence shown here is derived from an EMBL/GenBank/DDBJ whole genome shotgun (WGS) entry which is preliminary data.</text>
</comment>
<keyword evidence="5" id="KW-1015">Disulfide bond</keyword>
<evidence type="ECO:0000256" key="1">
    <source>
        <dbReference type="ARBA" id="ARBA00004613"/>
    </source>
</evidence>
<accession>A0A8J6ACW1</accession>
<dbReference type="PANTHER" id="PTHR11691">
    <property type="entry name" value="TYPE I INTERFERON"/>
    <property type="match status" value="1"/>
</dbReference>
<dbReference type="Gene3D" id="1.20.1250.10">
    <property type="match status" value="1"/>
</dbReference>